<evidence type="ECO:0000256" key="11">
    <source>
        <dbReference type="HAMAP-Rule" id="MF_00328"/>
    </source>
</evidence>
<dbReference type="InterPro" id="IPR017665">
    <property type="entry name" value="Guanylate_kinase"/>
</dbReference>
<dbReference type="Gene3D" id="3.40.50.300">
    <property type="entry name" value="P-loop containing nucleotide triphosphate hydrolases"/>
    <property type="match status" value="1"/>
</dbReference>
<dbReference type="InterPro" id="IPR027417">
    <property type="entry name" value="P-loop_NTPase"/>
</dbReference>
<dbReference type="Gene3D" id="3.30.63.10">
    <property type="entry name" value="Guanylate Kinase phosphate binding domain"/>
    <property type="match status" value="1"/>
</dbReference>
<comment type="catalytic activity">
    <reaction evidence="10 11">
        <text>GMP + ATP = GDP + ADP</text>
        <dbReference type="Rhea" id="RHEA:20780"/>
        <dbReference type="ChEBI" id="CHEBI:30616"/>
        <dbReference type="ChEBI" id="CHEBI:58115"/>
        <dbReference type="ChEBI" id="CHEBI:58189"/>
        <dbReference type="ChEBI" id="CHEBI:456216"/>
        <dbReference type="EC" id="2.7.4.8"/>
    </reaction>
</comment>
<dbReference type="HAMAP" id="MF_00328">
    <property type="entry name" value="Guanylate_kinase"/>
    <property type="match status" value="1"/>
</dbReference>
<dbReference type="GO" id="GO:0004385">
    <property type="term" value="F:GMP kinase activity"/>
    <property type="evidence" value="ECO:0007669"/>
    <property type="project" value="UniProtKB-EC"/>
</dbReference>
<evidence type="ECO:0000256" key="5">
    <source>
        <dbReference type="ARBA" id="ARBA00022679"/>
    </source>
</evidence>
<evidence type="ECO:0000256" key="2">
    <source>
        <dbReference type="ARBA" id="ARBA00005790"/>
    </source>
</evidence>
<keyword evidence="8 11" id="KW-0067">ATP-binding</keyword>
<dbReference type="SMART" id="SM00072">
    <property type="entry name" value="GuKc"/>
    <property type="match status" value="1"/>
</dbReference>
<dbReference type="PROSITE" id="PS50052">
    <property type="entry name" value="GUANYLATE_KINASE_2"/>
    <property type="match status" value="1"/>
</dbReference>
<evidence type="ECO:0000313" key="14">
    <source>
        <dbReference type="Proteomes" id="UP001060325"/>
    </source>
</evidence>
<dbReference type="RefSeq" id="WP_052090097.1">
    <property type="nucleotide sequence ID" value="NZ_CP085207.1"/>
</dbReference>
<protein>
    <recommendedName>
        <fullName evidence="4 11">Guanylate kinase</fullName>
        <ecNumber evidence="3 11">2.7.4.8</ecNumber>
    </recommendedName>
    <alternativeName>
        <fullName evidence="9 11">GMP kinase</fullName>
    </alternativeName>
</protein>
<comment type="function">
    <text evidence="1 11">Essential for recycling GMP and indirectly, cGMP.</text>
</comment>
<dbReference type="PROSITE" id="PS00856">
    <property type="entry name" value="GUANYLATE_KINASE_1"/>
    <property type="match status" value="1"/>
</dbReference>
<reference evidence="13" key="1">
    <citation type="submission" date="2022-07" db="EMBL/GenBank/DDBJ databases">
        <title>Complete genome of CX2.</title>
        <authorList>
            <person name="Cao G."/>
        </authorList>
    </citation>
    <scope>NUCLEOTIDE SEQUENCE</scope>
    <source>
        <strain evidence="13">CX2</strain>
    </source>
</reference>
<evidence type="ECO:0000256" key="10">
    <source>
        <dbReference type="ARBA" id="ARBA00048594"/>
    </source>
</evidence>
<name>A0ABY5FJX0_9BACL</name>
<feature type="domain" description="Guanylate kinase-like" evidence="12">
    <location>
        <begin position="15"/>
        <end position="194"/>
    </location>
</feature>
<keyword evidence="14" id="KW-1185">Reference proteome</keyword>
<dbReference type="EC" id="2.7.4.8" evidence="3 11"/>
<evidence type="ECO:0000256" key="6">
    <source>
        <dbReference type="ARBA" id="ARBA00022741"/>
    </source>
</evidence>
<keyword evidence="5 11" id="KW-0808">Transferase</keyword>
<evidence type="ECO:0000256" key="1">
    <source>
        <dbReference type="ARBA" id="ARBA00003531"/>
    </source>
</evidence>
<dbReference type="CDD" id="cd00071">
    <property type="entry name" value="GMPK"/>
    <property type="match status" value="1"/>
</dbReference>
<gene>
    <name evidence="11 13" type="primary">gmk</name>
    <name evidence="13" type="ORF">NMQ00_09755</name>
</gene>
<evidence type="ECO:0000313" key="13">
    <source>
        <dbReference type="EMBL" id="UTT41847.1"/>
    </source>
</evidence>
<evidence type="ECO:0000256" key="7">
    <source>
        <dbReference type="ARBA" id="ARBA00022777"/>
    </source>
</evidence>
<dbReference type="InterPro" id="IPR008145">
    <property type="entry name" value="GK/Ca_channel_bsu"/>
</dbReference>
<keyword evidence="11" id="KW-0963">Cytoplasm</keyword>
<dbReference type="InterPro" id="IPR008144">
    <property type="entry name" value="Guanylate_kin-like_dom"/>
</dbReference>
<dbReference type="PANTHER" id="PTHR23117">
    <property type="entry name" value="GUANYLATE KINASE-RELATED"/>
    <property type="match status" value="1"/>
</dbReference>
<dbReference type="SUPFAM" id="SSF52540">
    <property type="entry name" value="P-loop containing nucleoside triphosphate hydrolases"/>
    <property type="match status" value="1"/>
</dbReference>
<evidence type="ECO:0000256" key="3">
    <source>
        <dbReference type="ARBA" id="ARBA00012961"/>
    </source>
</evidence>
<dbReference type="Pfam" id="PF00625">
    <property type="entry name" value="Guanylate_kin"/>
    <property type="match status" value="1"/>
</dbReference>
<dbReference type="EMBL" id="CP101462">
    <property type="protein sequence ID" value="UTT41847.1"/>
    <property type="molecule type" value="Genomic_DNA"/>
</dbReference>
<evidence type="ECO:0000259" key="12">
    <source>
        <dbReference type="PROSITE" id="PS50052"/>
    </source>
</evidence>
<accession>A0ABY5FJX0</accession>
<dbReference type="Proteomes" id="UP001060325">
    <property type="component" value="Chromosome"/>
</dbReference>
<evidence type="ECO:0000256" key="9">
    <source>
        <dbReference type="ARBA" id="ARBA00030128"/>
    </source>
</evidence>
<organism evidence="13 14">
    <name type="scientific">Exiguobacterium aurantiacum</name>
    <dbReference type="NCBI Taxonomy" id="33987"/>
    <lineage>
        <taxon>Bacteria</taxon>
        <taxon>Bacillati</taxon>
        <taxon>Bacillota</taxon>
        <taxon>Bacilli</taxon>
        <taxon>Bacillales</taxon>
        <taxon>Bacillales Family XII. Incertae Sedis</taxon>
        <taxon>Exiguobacterium</taxon>
    </lineage>
</organism>
<dbReference type="PANTHER" id="PTHR23117:SF13">
    <property type="entry name" value="GUANYLATE KINASE"/>
    <property type="match status" value="1"/>
</dbReference>
<dbReference type="InterPro" id="IPR020590">
    <property type="entry name" value="Guanylate_kinase_CS"/>
</dbReference>
<keyword evidence="6 11" id="KW-0547">Nucleotide-binding</keyword>
<comment type="subcellular location">
    <subcellularLocation>
        <location evidence="11">Cytoplasm</location>
    </subcellularLocation>
</comment>
<proteinExistence type="inferred from homology"/>
<comment type="similarity">
    <text evidence="2 11">Belongs to the guanylate kinase family.</text>
</comment>
<feature type="binding site" evidence="11">
    <location>
        <begin position="22"/>
        <end position="29"/>
    </location>
    <ligand>
        <name>ATP</name>
        <dbReference type="ChEBI" id="CHEBI:30616"/>
    </ligand>
</feature>
<keyword evidence="7 11" id="KW-0418">Kinase</keyword>
<dbReference type="NCBIfam" id="TIGR03263">
    <property type="entry name" value="guanyl_kin"/>
    <property type="match status" value="1"/>
</dbReference>
<evidence type="ECO:0000256" key="8">
    <source>
        <dbReference type="ARBA" id="ARBA00022840"/>
    </source>
</evidence>
<sequence length="215" mass="24611">MLEDGGLAVNFKERGLLIVLSGPSGVGKGTVCRVLREEEDNNLQYSVSATTRKPREGEVEGVHYFFKTREQFEDMIEHDQLLEHAEFVGNYYGTPVEWVRETLESGRDVILEIEVQGAFQVKERFPEAVFLFLAPPSLQELRNRLVGRGTESEDVIKQRLLVAREEIELMDAYDYVVTNDEVDKAIDRIKAIVTAEHCKRERVASLYKKAMMEVI</sequence>
<evidence type="ECO:0000256" key="4">
    <source>
        <dbReference type="ARBA" id="ARBA00016296"/>
    </source>
</evidence>